<evidence type="ECO:0000256" key="1">
    <source>
        <dbReference type="ARBA" id="ARBA00004651"/>
    </source>
</evidence>
<feature type="transmembrane region" description="Helical" evidence="7">
    <location>
        <begin position="27"/>
        <end position="50"/>
    </location>
</feature>
<organism evidence="9 10">
    <name type="scientific">Peteryoungia desertarenae</name>
    <dbReference type="NCBI Taxonomy" id="1813451"/>
    <lineage>
        <taxon>Bacteria</taxon>
        <taxon>Pseudomonadati</taxon>
        <taxon>Pseudomonadota</taxon>
        <taxon>Alphaproteobacteria</taxon>
        <taxon>Hyphomicrobiales</taxon>
        <taxon>Rhizobiaceae</taxon>
        <taxon>Peteryoungia</taxon>
    </lineage>
</organism>
<dbReference type="EMBL" id="CP058351">
    <property type="protein sequence ID" value="QLF71607.1"/>
    <property type="molecule type" value="Genomic_DNA"/>
</dbReference>
<reference evidence="9 10" key="1">
    <citation type="submission" date="2020-06" db="EMBL/GenBank/DDBJ databases">
        <title>Genome sequence of Rhizobium sp strain ADMK78.</title>
        <authorList>
            <person name="Rahi P."/>
        </authorList>
    </citation>
    <scope>NUCLEOTIDE SEQUENCE [LARGE SCALE GENOMIC DNA]</scope>
    <source>
        <strain evidence="9 10">ADMK78</strain>
        <plasmid evidence="9 10">pPRADMK78_01</plasmid>
    </source>
</reference>
<evidence type="ECO:0000256" key="4">
    <source>
        <dbReference type="ARBA" id="ARBA00022692"/>
    </source>
</evidence>
<gene>
    <name evidence="9" type="ORF">FE840_018310</name>
</gene>
<evidence type="ECO:0000259" key="8">
    <source>
        <dbReference type="Pfam" id="PF02687"/>
    </source>
</evidence>
<dbReference type="PIRSF" id="PIRSF031773">
    <property type="entry name" value="DevC"/>
    <property type="match status" value="1"/>
</dbReference>
<dbReference type="PANTHER" id="PTHR43738:SF1">
    <property type="entry name" value="HEMIN TRANSPORT SYSTEM PERMEASE PROTEIN HRTB-RELATED"/>
    <property type="match status" value="1"/>
</dbReference>
<evidence type="ECO:0000313" key="9">
    <source>
        <dbReference type="EMBL" id="QLF71607.1"/>
    </source>
</evidence>
<keyword evidence="2" id="KW-0813">Transport</keyword>
<dbReference type="PANTHER" id="PTHR43738">
    <property type="entry name" value="ABC TRANSPORTER, MEMBRANE PROTEIN"/>
    <property type="match status" value="1"/>
</dbReference>
<dbReference type="Proteomes" id="UP000308530">
    <property type="component" value="Plasmid pPRADMK78_01"/>
</dbReference>
<dbReference type="InterPro" id="IPR005891">
    <property type="entry name" value="DevC"/>
</dbReference>
<keyword evidence="3" id="KW-1003">Cell membrane</keyword>
<geneLocation type="plasmid" evidence="9 10">
    <name>pPRADMK78_01</name>
</geneLocation>
<dbReference type="Pfam" id="PF02687">
    <property type="entry name" value="FtsX"/>
    <property type="match status" value="1"/>
</dbReference>
<sequence length="391" mass="42090">MSRLLSLLFGRLPIGWLQLRHNRARLAAALAGVAFATMLVFVQLGIMGALNGTIRTSYTPFTADIIISSNDGNTLTDGSPLARRTLYRALAVEGIAAATPLYVGKLDWRRPDGSVASLQVIGLPVEAEQFAGPQVAPLLKHLAVADTALIDRQTRGVDTMVLRDVSPSKPLRFEVNDRTINAIGTVSIGGGFSADGVMVVSDQTFLGLFANRFSGTPSHLLLKVRDPGKAEALVQLMQDRFAEEPIEVHTRDEMIAKDVRYQTTQRPTGVIFGFGVFMGVLVGIVIVYQVLSTDVADHLREYATLKAVGYPHRFFISIVFEEALVLATLGFIPGLILALGIYQVMSQATGLPVLMSPERALMVFAGTLLASTLSGALAARRLKGADPADLF</sequence>
<accession>A0ABX6QT46</accession>
<evidence type="ECO:0000313" key="10">
    <source>
        <dbReference type="Proteomes" id="UP000308530"/>
    </source>
</evidence>
<dbReference type="RefSeq" id="WP_138287409.1">
    <property type="nucleotide sequence ID" value="NZ_CP058351.1"/>
</dbReference>
<keyword evidence="6 7" id="KW-0472">Membrane</keyword>
<keyword evidence="10" id="KW-1185">Reference proteome</keyword>
<evidence type="ECO:0000256" key="5">
    <source>
        <dbReference type="ARBA" id="ARBA00022989"/>
    </source>
</evidence>
<proteinExistence type="predicted"/>
<keyword evidence="5 7" id="KW-1133">Transmembrane helix</keyword>
<dbReference type="InterPro" id="IPR051125">
    <property type="entry name" value="ABC-4/HrtB_transporter"/>
</dbReference>
<feature type="transmembrane region" description="Helical" evidence="7">
    <location>
        <begin position="360"/>
        <end position="379"/>
    </location>
</feature>
<feature type="transmembrane region" description="Helical" evidence="7">
    <location>
        <begin position="314"/>
        <end position="339"/>
    </location>
</feature>
<evidence type="ECO:0000256" key="6">
    <source>
        <dbReference type="ARBA" id="ARBA00023136"/>
    </source>
</evidence>
<feature type="domain" description="ABC3 transporter permease C-terminal" evidence="8">
    <location>
        <begin position="275"/>
        <end position="386"/>
    </location>
</feature>
<feature type="transmembrane region" description="Helical" evidence="7">
    <location>
        <begin position="270"/>
        <end position="291"/>
    </location>
</feature>
<protein>
    <submittedName>
        <fullName evidence="9">FtsX-like permease family protein</fullName>
    </submittedName>
</protein>
<dbReference type="NCBIfam" id="TIGR01185">
    <property type="entry name" value="devC"/>
    <property type="match status" value="1"/>
</dbReference>
<comment type="subcellular location">
    <subcellularLocation>
        <location evidence="1">Cell membrane</location>
        <topology evidence="1">Multi-pass membrane protein</topology>
    </subcellularLocation>
</comment>
<evidence type="ECO:0000256" key="2">
    <source>
        <dbReference type="ARBA" id="ARBA00022448"/>
    </source>
</evidence>
<keyword evidence="4 7" id="KW-0812">Transmembrane</keyword>
<keyword evidence="9" id="KW-0614">Plasmid</keyword>
<evidence type="ECO:0000256" key="7">
    <source>
        <dbReference type="SAM" id="Phobius"/>
    </source>
</evidence>
<evidence type="ECO:0000256" key="3">
    <source>
        <dbReference type="ARBA" id="ARBA00022475"/>
    </source>
</evidence>
<name>A0ABX6QT46_9HYPH</name>
<dbReference type="InterPro" id="IPR003838">
    <property type="entry name" value="ABC3_permease_C"/>
</dbReference>